<evidence type="ECO:0000256" key="8">
    <source>
        <dbReference type="ARBA" id="ARBA00023128"/>
    </source>
</evidence>
<dbReference type="InterPro" id="IPR047213">
    <property type="entry name" value="TPP_PYR_PDC_IPDC-like"/>
</dbReference>
<feature type="domain" description="Thiamine pyrophosphate enzyme TPP-binding" evidence="13">
    <location>
        <begin position="442"/>
        <end position="518"/>
    </location>
</feature>
<feature type="binding site" evidence="10">
    <location>
        <position position="506"/>
    </location>
    <ligand>
        <name>Mg(2+)</name>
        <dbReference type="ChEBI" id="CHEBI:18420"/>
    </ligand>
</feature>
<dbReference type="GO" id="GO:0030976">
    <property type="term" value="F:thiamine pyrophosphate binding"/>
    <property type="evidence" value="ECO:0007669"/>
    <property type="project" value="InterPro"/>
</dbReference>
<dbReference type="GO" id="GO:0000949">
    <property type="term" value="P:aromatic amino acid family catabolic process to alcohol via Ehrlich pathway"/>
    <property type="evidence" value="ECO:0007669"/>
    <property type="project" value="TreeGrafter"/>
</dbReference>
<proteinExistence type="inferred from homology"/>
<dbReference type="OrthoDB" id="3970464at2759"/>
<evidence type="ECO:0000259" key="12">
    <source>
        <dbReference type="Pfam" id="PF00205"/>
    </source>
</evidence>
<keyword evidence="4 10" id="KW-0479">Metal-binding</keyword>
<comment type="similarity">
    <text evidence="3 11">Belongs to the TPP enzyme family.</text>
</comment>
<dbReference type="HOGENOM" id="CLU_013748_0_2_1"/>
<dbReference type="GO" id="GO:0005739">
    <property type="term" value="C:mitochondrion"/>
    <property type="evidence" value="ECO:0007669"/>
    <property type="project" value="UniProtKB-SubCell"/>
</dbReference>
<evidence type="ECO:0000259" key="13">
    <source>
        <dbReference type="Pfam" id="PF02775"/>
    </source>
</evidence>
<evidence type="ECO:0000259" key="14">
    <source>
        <dbReference type="Pfam" id="PF02776"/>
    </source>
</evidence>
<dbReference type="SUPFAM" id="SSF52467">
    <property type="entry name" value="DHS-like NAD/FAD-binding domain"/>
    <property type="match status" value="1"/>
</dbReference>
<reference evidence="16" key="2">
    <citation type="submission" date="2015-01" db="EMBL/GenBank/DDBJ databases">
        <title>Evolutionary Origins and Diversification of the Mycorrhizal Mutualists.</title>
        <authorList>
            <consortium name="DOE Joint Genome Institute"/>
            <consortium name="Mycorrhizal Genomics Consortium"/>
            <person name="Kohler A."/>
            <person name="Kuo A."/>
            <person name="Nagy L.G."/>
            <person name="Floudas D."/>
            <person name="Copeland A."/>
            <person name="Barry K.W."/>
            <person name="Cichocki N."/>
            <person name="Veneault-Fourrey C."/>
            <person name="LaButti K."/>
            <person name="Lindquist E.A."/>
            <person name="Lipzen A."/>
            <person name="Lundell T."/>
            <person name="Morin E."/>
            <person name="Murat C."/>
            <person name="Riley R."/>
            <person name="Ohm R."/>
            <person name="Sun H."/>
            <person name="Tunlid A."/>
            <person name="Henrissat B."/>
            <person name="Grigoriev I.V."/>
            <person name="Hibbett D.S."/>
            <person name="Martin F."/>
        </authorList>
    </citation>
    <scope>NUCLEOTIDE SEQUENCE [LARGE SCALE GENOMIC DNA]</scope>
    <source>
        <strain evidence="16">441</strain>
    </source>
</reference>
<evidence type="ECO:0000256" key="3">
    <source>
        <dbReference type="ARBA" id="ARBA00007812"/>
    </source>
</evidence>
<comment type="subcellular location">
    <subcellularLocation>
        <location evidence="2">Mitochondrion</location>
    </subcellularLocation>
</comment>
<evidence type="ECO:0000256" key="10">
    <source>
        <dbReference type="PIRSR" id="PIRSR036565-2"/>
    </source>
</evidence>
<evidence type="ECO:0000256" key="4">
    <source>
        <dbReference type="ARBA" id="ARBA00022723"/>
    </source>
</evidence>
<feature type="domain" description="Thiamine pyrophosphate enzyme N-terminal TPP-binding" evidence="14">
    <location>
        <begin position="37"/>
        <end position="144"/>
    </location>
</feature>
<feature type="binding site" evidence="10">
    <location>
        <position position="479"/>
    </location>
    <ligand>
        <name>Mg(2+)</name>
        <dbReference type="ChEBI" id="CHEBI:18420"/>
    </ligand>
</feature>
<dbReference type="InterPro" id="IPR047214">
    <property type="entry name" value="TPP_PDC_IPDC"/>
</dbReference>
<dbReference type="InterPro" id="IPR012110">
    <property type="entry name" value="PDC/IPDC-like"/>
</dbReference>
<dbReference type="Pfam" id="PF00205">
    <property type="entry name" value="TPP_enzyme_M"/>
    <property type="match status" value="1"/>
</dbReference>
<comment type="cofactor">
    <cofactor evidence="10">
        <name>Mg(2+)</name>
        <dbReference type="ChEBI" id="CHEBI:18420"/>
    </cofactor>
    <text evidence="10">Binds 1 Mg(2+) per subunit.</text>
</comment>
<dbReference type="EMBL" id="KN833700">
    <property type="protein sequence ID" value="KIK26691.1"/>
    <property type="molecule type" value="Genomic_DNA"/>
</dbReference>
<keyword evidence="9" id="KW-0456">Lyase</keyword>
<dbReference type="GO" id="GO:0000287">
    <property type="term" value="F:magnesium ion binding"/>
    <property type="evidence" value="ECO:0007669"/>
    <property type="project" value="InterPro"/>
</dbReference>
<keyword evidence="6 10" id="KW-0460">Magnesium</keyword>
<feature type="domain" description="Thiamine pyrophosphate enzyme central" evidence="12">
    <location>
        <begin position="238"/>
        <end position="351"/>
    </location>
</feature>
<accession>A0A0C9ZBP8</accession>
<sequence>MGSTVNELQAEVDRLHHKLQSIAVQHELATQDGDLITVSDYLLTRLEQLGVTSIFGLPGDFNMRDGNQDYIEDNPRIKWVGNCNELNAAYAADGYARVKENSVGVVVTTFGVGELSAINGIAGAFSEMVPVLHIVGVPSTLQLKTRPLLHHTLGDGRFDAYTKAAQQVTLANTSLMTKVNAPAEIDRVLHECITHSRPVYLTLPFDLVGEKVPAKHLKVPLLRAPPPNDPEVEAYVLDEIIKLVKEAGQDVVILVDACTIRHGVRDEVLDLVNKTQYPVYAAPMGKTAVSEQHDCYGGIYMGTLSDPRVKDRVEKAKLILSIGALKSDFNTGMFTYRIPPSHTIELHSDHTLVRYAQFPGIGMKLLLPKLTGRLEEYRRGASRLIVPHYKPVVPQEADNRISHAYLWPRVGEFFKEKDVIVAETGTSSYGLFDIPLPDKAIFLSQILYGSIGWTVGSVLGAAIAARERLLGRVILFVGDGSLQLTAQELSTMIRTGVTPIIFVINNEGYNVERRLHGMYRKYNDIATWCYTSLLTAFGDVDGTASKSYTVRDKASLDRLLLDPEFARADKIQLVEVIMDKYDSPRTLEAGSAISMLKSSQ</sequence>
<dbReference type="Gene3D" id="3.40.50.1220">
    <property type="entry name" value="TPP-binding domain"/>
    <property type="match status" value="1"/>
</dbReference>
<dbReference type="Pfam" id="PF02775">
    <property type="entry name" value="TPP_enzyme_C"/>
    <property type="match status" value="1"/>
</dbReference>
<gene>
    <name evidence="15" type="ORF">PISMIDRAFT_635486</name>
</gene>
<evidence type="ECO:0000256" key="6">
    <source>
        <dbReference type="ARBA" id="ARBA00022842"/>
    </source>
</evidence>
<dbReference type="Gene3D" id="3.40.50.970">
    <property type="match status" value="2"/>
</dbReference>
<keyword evidence="8" id="KW-0496">Mitochondrion</keyword>
<dbReference type="PIRSF" id="PIRSF036565">
    <property type="entry name" value="Pyruvt_ip_decrb"/>
    <property type="match status" value="1"/>
</dbReference>
<dbReference type="InterPro" id="IPR012001">
    <property type="entry name" value="Thiamin_PyroP_enz_TPP-bd_dom"/>
</dbReference>
<evidence type="ECO:0008006" key="17">
    <source>
        <dbReference type="Google" id="ProtNLM"/>
    </source>
</evidence>
<dbReference type="Pfam" id="PF02776">
    <property type="entry name" value="TPP_enzyme_N"/>
    <property type="match status" value="1"/>
</dbReference>
<dbReference type="GO" id="GO:0005634">
    <property type="term" value="C:nucleus"/>
    <property type="evidence" value="ECO:0007669"/>
    <property type="project" value="TreeGrafter"/>
</dbReference>
<evidence type="ECO:0000256" key="11">
    <source>
        <dbReference type="RuleBase" id="RU362132"/>
    </source>
</evidence>
<evidence type="ECO:0000256" key="7">
    <source>
        <dbReference type="ARBA" id="ARBA00023052"/>
    </source>
</evidence>
<dbReference type="CDD" id="cd02005">
    <property type="entry name" value="TPP_PDC_IPDC"/>
    <property type="match status" value="1"/>
</dbReference>
<evidence type="ECO:0000313" key="15">
    <source>
        <dbReference type="EMBL" id="KIK26691.1"/>
    </source>
</evidence>
<dbReference type="PANTHER" id="PTHR43452">
    <property type="entry name" value="PYRUVATE DECARBOXYLASE"/>
    <property type="match status" value="1"/>
</dbReference>
<dbReference type="STRING" id="765257.A0A0C9ZBP8"/>
<keyword evidence="7 11" id="KW-0786">Thiamine pyrophosphate</keyword>
<dbReference type="CDD" id="cd07038">
    <property type="entry name" value="TPP_PYR_PDC_IPDC_like"/>
    <property type="match status" value="1"/>
</dbReference>
<reference evidence="15 16" key="1">
    <citation type="submission" date="2014-04" db="EMBL/GenBank/DDBJ databases">
        <authorList>
            <consortium name="DOE Joint Genome Institute"/>
            <person name="Kuo A."/>
            <person name="Kohler A."/>
            <person name="Costa M.D."/>
            <person name="Nagy L.G."/>
            <person name="Floudas D."/>
            <person name="Copeland A."/>
            <person name="Barry K.W."/>
            <person name="Cichocki N."/>
            <person name="Veneault-Fourrey C."/>
            <person name="LaButti K."/>
            <person name="Lindquist E.A."/>
            <person name="Lipzen A."/>
            <person name="Lundell T."/>
            <person name="Morin E."/>
            <person name="Murat C."/>
            <person name="Sun H."/>
            <person name="Tunlid A."/>
            <person name="Henrissat B."/>
            <person name="Grigoriev I.V."/>
            <person name="Hibbett D.S."/>
            <person name="Martin F."/>
            <person name="Nordberg H.P."/>
            <person name="Cantor M.N."/>
            <person name="Hua S.X."/>
        </authorList>
    </citation>
    <scope>NUCLEOTIDE SEQUENCE [LARGE SCALE GENOMIC DNA]</scope>
    <source>
        <strain evidence="15 16">441</strain>
    </source>
</reference>
<evidence type="ECO:0000256" key="1">
    <source>
        <dbReference type="ARBA" id="ARBA00001964"/>
    </source>
</evidence>
<dbReference type="InterPro" id="IPR029035">
    <property type="entry name" value="DHS-like_NAD/FAD-binding_dom"/>
</dbReference>
<dbReference type="FunFam" id="3.40.50.970:FF:000019">
    <property type="entry name" value="Pyruvate decarboxylase isozyme"/>
    <property type="match status" value="1"/>
</dbReference>
<keyword evidence="16" id="KW-1185">Reference proteome</keyword>
<dbReference type="PANTHER" id="PTHR43452:SF30">
    <property type="entry name" value="PYRUVATE DECARBOXYLASE ISOZYME 1-RELATED"/>
    <property type="match status" value="1"/>
</dbReference>
<dbReference type="FunFam" id="3.40.50.970:FF:000024">
    <property type="entry name" value="Pyruvate decarboxylase isozyme"/>
    <property type="match status" value="1"/>
</dbReference>
<dbReference type="InterPro" id="IPR012000">
    <property type="entry name" value="Thiamin_PyroP_enz_cen_dom"/>
</dbReference>
<dbReference type="Proteomes" id="UP000054018">
    <property type="component" value="Unassembled WGS sequence"/>
</dbReference>
<dbReference type="GO" id="GO:0005829">
    <property type="term" value="C:cytosol"/>
    <property type="evidence" value="ECO:0007669"/>
    <property type="project" value="TreeGrafter"/>
</dbReference>
<keyword evidence="5" id="KW-0210">Decarboxylase</keyword>
<evidence type="ECO:0000256" key="5">
    <source>
        <dbReference type="ARBA" id="ARBA00022793"/>
    </source>
</evidence>
<comment type="cofactor">
    <cofactor evidence="1">
        <name>thiamine diphosphate</name>
        <dbReference type="ChEBI" id="CHEBI:58937"/>
    </cofactor>
</comment>
<evidence type="ECO:0000256" key="2">
    <source>
        <dbReference type="ARBA" id="ARBA00004173"/>
    </source>
</evidence>
<evidence type="ECO:0000256" key="9">
    <source>
        <dbReference type="ARBA" id="ARBA00023239"/>
    </source>
</evidence>
<organism evidence="15 16">
    <name type="scientific">Pisolithus microcarpus 441</name>
    <dbReference type="NCBI Taxonomy" id="765257"/>
    <lineage>
        <taxon>Eukaryota</taxon>
        <taxon>Fungi</taxon>
        <taxon>Dikarya</taxon>
        <taxon>Basidiomycota</taxon>
        <taxon>Agaricomycotina</taxon>
        <taxon>Agaricomycetes</taxon>
        <taxon>Agaricomycetidae</taxon>
        <taxon>Boletales</taxon>
        <taxon>Sclerodermatineae</taxon>
        <taxon>Pisolithaceae</taxon>
        <taxon>Pisolithus</taxon>
    </lineage>
</organism>
<dbReference type="AlphaFoldDB" id="A0A0C9ZBP8"/>
<dbReference type="GO" id="GO:0004737">
    <property type="term" value="F:pyruvate decarboxylase activity"/>
    <property type="evidence" value="ECO:0007669"/>
    <property type="project" value="TreeGrafter"/>
</dbReference>
<dbReference type="InterPro" id="IPR029061">
    <property type="entry name" value="THDP-binding"/>
</dbReference>
<dbReference type="SUPFAM" id="SSF52518">
    <property type="entry name" value="Thiamin diphosphate-binding fold (THDP-binding)"/>
    <property type="match status" value="2"/>
</dbReference>
<feature type="binding site" evidence="10">
    <location>
        <position position="508"/>
    </location>
    <ligand>
        <name>Mg(2+)</name>
        <dbReference type="ChEBI" id="CHEBI:18420"/>
    </ligand>
</feature>
<name>A0A0C9ZBP8_9AGAM</name>
<evidence type="ECO:0000313" key="16">
    <source>
        <dbReference type="Proteomes" id="UP000054018"/>
    </source>
</evidence>
<dbReference type="InterPro" id="IPR011766">
    <property type="entry name" value="TPP_enzyme_TPP-bd"/>
</dbReference>
<protein>
    <recommendedName>
        <fullName evidence="17">Pyruvate decarboxylase</fullName>
    </recommendedName>
</protein>